<evidence type="ECO:0000313" key="4">
    <source>
        <dbReference type="Proteomes" id="UP001501444"/>
    </source>
</evidence>
<reference evidence="3 4" key="1">
    <citation type="journal article" date="2019" name="Int. J. Syst. Evol. Microbiol.">
        <title>The Global Catalogue of Microorganisms (GCM) 10K type strain sequencing project: providing services to taxonomists for standard genome sequencing and annotation.</title>
        <authorList>
            <consortium name="The Broad Institute Genomics Platform"/>
            <consortium name="The Broad Institute Genome Sequencing Center for Infectious Disease"/>
            <person name="Wu L."/>
            <person name="Ma J."/>
        </authorList>
    </citation>
    <scope>NUCLEOTIDE SEQUENCE [LARGE SCALE GENOMIC DNA]</scope>
    <source>
        <strain evidence="3 4">JCM 3272</strain>
    </source>
</reference>
<keyword evidence="1" id="KW-1133">Transmembrane helix</keyword>
<comment type="caution">
    <text evidence="3">The sequence shown here is derived from an EMBL/GenBank/DDBJ whole genome shotgun (WGS) entry which is preliminary data.</text>
</comment>
<keyword evidence="1" id="KW-0472">Membrane</keyword>
<evidence type="ECO:0000259" key="2">
    <source>
        <dbReference type="Pfam" id="PF19124"/>
    </source>
</evidence>
<dbReference type="Proteomes" id="UP001501444">
    <property type="component" value="Unassembled WGS sequence"/>
</dbReference>
<feature type="transmembrane region" description="Helical" evidence="1">
    <location>
        <begin position="78"/>
        <end position="101"/>
    </location>
</feature>
<dbReference type="RefSeq" id="WP_344610592.1">
    <property type="nucleotide sequence ID" value="NZ_BAAARV010000005.1"/>
</dbReference>
<gene>
    <name evidence="3" type="ORF">GCM10010170_005560</name>
</gene>
<dbReference type="Pfam" id="PF19124">
    <property type="entry name" value="DUF5808"/>
    <property type="match status" value="1"/>
</dbReference>
<feature type="transmembrane region" description="Helical" evidence="1">
    <location>
        <begin position="6"/>
        <end position="28"/>
    </location>
</feature>
<accession>A0ABN3FEN5</accession>
<feature type="domain" description="DUF5808" evidence="2">
    <location>
        <begin position="54"/>
        <end position="79"/>
    </location>
</feature>
<keyword evidence="4" id="KW-1185">Reference proteome</keyword>
<sequence>MTHPVLAQLLAVALIVAVVALAVVVIPVNRRGAPISARPSRDDRGWYGFIYANPDDPNLIVPKRLGLGWTVNFGHRRAWLAVFGVLAFIAVSIVIGTLAGAEGRH</sequence>
<name>A0ABN3FEN5_9ACTN</name>
<evidence type="ECO:0000313" key="3">
    <source>
        <dbReference type="EMBL" id="GAA2328696.1"/>
    </source>
</evidence>
<organism evidence="3 4">
    <name type="scientific">Dactylosporangium salmoneum</name>
    <dbReference type="NCBI Taxonomy" id="53361"/>
    <lineage>
        <taxon>Bacteria</taxon>
        <taxon>Bacillati</taxon>
        <taxon>Actinomycetota</taxon>
        <taxon>Actinomycetes</taxon>
        <taxon>Micromonosporales</taxon>
        <taxon>Micromonosporaceae</taxon>
        <taxon>Dactylosporangium</taxon>
    </lineage>
</organism>
<proteinExistence type="predicted"/>
<keyword evidence="1" id="KW-0812">Transmembrane</keyword>
<dbReference type="EMBL" id="BAAARV010000005">
    <property type="protein sequence ID" value="GAA2328696.1"/>
    <property type="molecule type" value="Genomic_DNA"/>
</dbReference>
<evidence type="ECO:0000256" key="1">
    <source>
        <dbReference type="SAM" id="Phobius"/>
    </source>
</evidence>
<protein>
    <recommendedName>
        <fullName evidence="2">DUF5808 domain-containing protein</fullName>
    </recommendedName>
</protein>
<dbReference type="InterPro" id="IPR043831">
    <property type="entry name" value="DUF5808"/>
</dbReference>